<dbReference type="Pfam" id="PF05069">
    <property type="entry name" value="Phage_tail_S"/>
    <property type="match status" value="1"/>
</dbReference>
<evidence type="ECO:0000313" key="1">
    <source>
        <dbReference type="EMBL" id="MPL54921.1"/>
    </source>
</evidence>
<dbReference type="EMBL" id="VSSQ01000001">
    <property type="protein sequence ID" value="MPL54921.1"/>
    <property type="molecule type" value="Genomic_DNA"/>
</dbReference>
<accession>A0A644SMA2</accession>
<evidence type="ECO:0008006" key="2">
    <source>
        <dbReference type="Google" id="ProtNLM"/>
    </source>
</evidence>
<gene>
    <name evidence="1" type="ORF">SDC9_00387</name>
</gene>
<proteinExistence type="predicted"/>
<protein>
    <recommendedName>
        <fullName evidence="2">Phage morphogenesis protein</fullName>
    </recommendedName>
</protein>
<organism evidence="1">
    <name type="scientific">bioreactor metagenome</name>
    <dbReference type="NCBI Taxonomy" id="1076179"/>
    <lineage>
        <taxon>unclassified sequences</taxon>
        <taxon>metagenomes</taxon>
        <taxon>ecological metagenomes</taxon>
    </lineage>
</organism>
<dbReference type="AlphaFoldDB" id="A0A644SMA2"/>
<comment type="caution">
    <text evidence="1">The sequence shown here is derived from an EMBL/GenBank/DDBJ whole genome shotgun (WGS) entry which is preliminary data.</text>
</comment>
<name>A0A644SMA2_9ZZZZ</name>
<sequence length="163" mass="19242">MKDFYKQILQDVAVELTDEFDRNFERKAFFTKKWSKTKFFNRRGSILMRSGNLRSSIQKRLGNNSISWTSSRPYASLQNEGGEITVTRKMQKYFWAMYMREGKTGIEAEQFKAMAMKKVGSKITIPERKFIGDHPEVRKAIERCADVTFNEIEKFITDKLKQR</sequence>
<dbReference type="InterPro" id="IPR006522">
    <property type="entry name" value="Phage_virion_morphogenesis"/>
</dbReference>
<reference evidence="1" key="1">
    <citation type="submission" date="2019-08" db="EMBL/GenBank/DDBJ databases">
        <authorList>
            <person name="Kucharzyk K."/>
            <person name="Murdoch R.W."/>
            <person name="Higgins S."/>
            <person name="Loffler F."/>
        </authorList>
    </citation>
    <scope>NUCLEOTIDE SEQUENCE</scope>
</reference>